<organism evidence="1 2">
    <name type="scientific">Lithocarpus litseifolius</name>
    <dbReference type="NCBI Taxonomy" id="425828"/>
    <lineage>
        <taxon>Eukaryota</taxon>
        <taxon>Viridiplantae</taxon>
        <taxon>Streptophyta</taxon>
        <taxon>Embryophyta</taxon>
        <taxon>Tracheophyta</taxon>
        <taxon>Spermatophyta</taxon>
        <taxon>Magnoliopsida</taxon>
        <taxon>eudicotyledons</taxon>
        <taxon>Gunneridae</taxon>
        <taxon>Pentapetalae</taxon>
        <taxon>rosids</taxon>
        <taxon>fabids</taxon>
        <taxon>Fagales</taxon>
        <taxon>Fagaceae</taxon>
        <taxon>Lithocarpus</taxon>
    </lineage>
</organism>
<sequence length="75" mass="8220">MPSSLDLMSFSWPKPTPPSHNSFFTTTRATSPTLLVICTVTNGYGDLLALVKTDCTEKKPKAASNNNKNQAKIYE</sequence>
<dbReference type="AlphaFoldDB" id="A0AAW2BIU5"/>
<dbReference type="EMBL" id="JAZDWU010000012">
    <property type="protein sequence ID" value="KAK9985027.1"/>
    <property type="molecule type" value="Genomic_DNA"/>
</dbReference>
<dbReference type="Proteomes" id="UP001459277">
    <property type="component" value="Unassembled WGS sequence"/>
</dbReference>
<proteinExistence type="predicted"/>
<accession>A0AAW2BIU5</accession>
<reference evidence="1 2" key="1">
    <citation type="submission" date="2024-01" db="EMBL/GenBank/DDBJ databases">
        <title>A telomere-to-telomere, gap-free genome of sweet tea (Lithocarpus litseifolius).</title>
        <authorList>
            <person name="Zhou J."/>
        </authorList>
    </citation>
    <scope>NUCLEOTIDE SEQUENCE [LARGE SCALE GENOMIC DNA]</scope>
    <source>
        <strain evidence="1">Zhou-2022a</strain>
        <tissue evidence="1">Leaf</tissue>
    </source>
</reference>
<name>A0AAW2BIU5_9ROSI</name>
<gene>
    <name evidence="1" type="ORF">SO802_034552</name>
</gene>
<protein>
    <submittedName>
        <fullName evidence="1">Uncharacterized protein</fullName>
    </submittedName>
</protein>
<keyword evidence="2" id="KW-1185">Reference proteome</keyword>
<evidence type="ECO:0000313" key="1">
    <source>
        <dbReference type="EMBL" id="KAK9985027.1"/>
    </source>
</evidence>
<evidence type="ECO:0000313" key="2">
    <source>
        <dbReference type="Proteomes" id="UP001459277"/>
    </source>
</evidence>
<comment type="caution">
    <text evidence="1">The sequence shown here is derived from an EMBL/GenBank/DDBJ whole genome shotgun (WGS) entry which is preliminary data.</text>
</comment>